<dbReference type="SUPFAM" id="SSF48350">
    <property type="entry name" value="GTPase activation domain, GAP"/>
    <property type="match status" value="1"/>
</dbReference>
<dbReference type="GO" id="GO:0050772">
    <property type="term" value="P:positive regulation of axonogenesis"/>
    <property type="evidence" value="ECO:0007669"/>
    <property type="project" value="TreeGrafter"/>
</dbReference>
<dbReference type="PANTHER" id="PTHR22625">
    <property type="entry name" value="PLEXIN"/>
    <property type="match status" value="1"/>
</dbReference>
<dbReference type="GO" id="GO:0097374">
    <property type="term" value="P:sensory neuron axon guidance"/>
    <property type="evidence" value="ECO:0007669"/>
    <property type="project" value="TreeGrafter"/>
</dbReference>
<dbReference type="Pfam" id="PF08337">
    <property type="entry name" value="Plexin_cytopl"/>
    <property type="match status" value="1"/>
</dbReference>
<dbReference type="EnsemblMetazoa" id="GAUT041488-RA">
    <property type="protein sequence ID" value="GAUT041488-PA"/>
    <property type="gene ID" value="GAUT041488"/>
</dbReference>
<evidence type="ECO:0000313" key="4">
    <source>
        <dbReference type="Proteomes" id="UP000078200"/>
    </source>
</evidence>
<accession>A0A1A9VMA0</accession>
<evidence type="ECO:0000259" key="2">
    <source>
        <dbReference type="Pfam" id="PF08337"/>
    </source>
</evidence>
<dbReference type="STRING" id="7395.A0A1A9VMA0"/>
<evidence type="ECO:0000313" key="3">
    <source>
        <dbReference type="EnsemblMetazoa" id="GAUT041488-PA"/>
    </source>
</evidence>
<dbReference type="GO" id="GO:0008360">
    <property type="term" value="P:regulation of cell shape"/>
    <property type="evidence" value="ECO:0007669"/>
    <property type="project" value="TreeGrafter"/>
</dbReference>
<feature type="region of interest" description="Disordered" evidence="1">
    <location>
        <begin position="323"/>
        <end position="357"/>
    </location>
</feature>
<dbReference type="InterPro" id="IPR013548">
    <property type="entry name" value="Plexin_cytoplasmic_RasGAP_dom"/>
</dbReference>
<evidence type="ECO:0000256" key="1">
    <source>
        <dbReference type="SAM" id="MobiDB-lite"/>
    </source>
</evidence>
<name>A0A1A9VMA0_GLOAU</name>
<dbReference type="GO" id="GO:0005886">
    <property type="term" value="C:plasma membrane"/>
    <property type="evidence" value="ECO:0007669"/>
    <property type="project" value="TreeGrafter"/>
</dbReference>
<dbReference type="VEuPathDB" id="VectorBase:GAUT041488"/>
<dbReference type="GO" id="GO:0030334">
    <property type="term" value="P:regulation of cell migration"/>
    <property type="evidence" value="ECO:0007669"/>
    <property type="project" value="TreeGrafter"/>
</dbReference>
<dbReference type="InterPro" id="IPR008936">
    <property type="entry name" value="Rho_GTPase_activation_prot"/>
</dbReference>
<protein>
    <recommendedName>
        <fullName evidence="2">Plexin cytoplasmic RasGAP domain-containing protein</fullName>
    </recommendedName>
</protein>
<organism evidence="3 4">
    <name type="scientific">Glossina austeni</name>
    <name type="common">Savannah tsetse fly</name>
    <dbReference type="NCBI Taxonomy" id="7395"/>
    <lineage>
        <taxon>Eukaryota</taxon>
        <taxon>Metazoa</taxon>
        <taxon>Ecdysozoa</taxon>
        <taxon>Arthropoda</taxon>
        <taxon>Hexapoda</taxon>
        <taxon>Insecta</taxon>
        <taxon>Pterygota</taxon>
        <taxon>Neoptera</taxon>
        <taxon>Endopterygota</taxon>
        <taxon>Diptera</taxon>
        <taxon>Brachycera</taxon>
        <taxon>Muscomorpha</taxon>
        <taxon>Hippoboscoidea</taxon>
        <taxon>Glossinidae</taxon>
        <taxon>Glossina</taxon>
    </lineage>
</organism>
<feature type="domain" description="Plexin cytoplasmic RasGAP" evidence="2">
    <location>
        <begin position="24"/>
        <end position="261"/>
    </location>
</feature>
<dbReference type="GO" id="GO:0008045">
    <property type="term" value="P:motor neuron axon guidance"/>
    <property type="evidence" value="ECO:0007669"/>
    <property type="project" value="TreeGrafter"/>
</dbReference>
<dbReference type="PANTHER" id="PTHR22625:SF44">
    <property type="entry name" value="PLEXIN-B"/>
    <property type="match status" value="1"/>
</dbReference>
<sequence length="357" mass="40829">MVFFFVVYYINNSQSHIIINNDIESGLQQPRVYHLVKPVIPDHYMNMKNSAISGSGGTVLQLGVGNDRVHKTIPEVYLTRLLAAKGTVQKFVDDFFATILTVNEELPPAIKWLFDLLDEAARRHDIYDADIVHAWKSNSLPLRFWVNFIKNPDFIFDVNKTVTVDASLSGIAQTFMDACSTTEHRLGKDSPSNKLLFAKDIPQYRKMVKQFYHDVARLPQISDQEMSTAMQQLSIQQNDEFDTISALKELYIYVTKYNDQVSSSKYLYSSLDEWTRTQQLLTLLNDDVLEIIIPFVMMKVNELFEIKDNDYLLKDEGNAAALTTSTTISPPTETPTTEQEQQQQTVEDTPLFFSGPR</sequence>
<dbReference type="AlphaFoldDB" id="A0A1A9VMA0"/>
<keyword evidence="4" id="KW-1185">Reference proteome</keyword>
<dbReference type="GO" id="GO:0002116">
    <property type="term" value="C:semaphorin receptor complex"/>
    <property type="evidence" value="ECO:0007669"/>
    <property type="project" value="TreeGrafter"/>
</dbReference>
<dbReference type="Gene3D" id="1.10.506.10">
    <property type="entry name" value="GTPase Activation - p120gap, domain 1"/>
    <property type="match status" value="1"/>
</dbReference>
<dbReference type="Proteomes" id="UP000078200">
    <property type="component" value="Unassembled WGS sequence"/>
</dbReference>
<proteinExistence type="predicted"/>
<dbReference type="GO" id="GO:0007162">
    <property type="term" value="P:negative regulation of cell adhesion"/>
    <property type="evidence" value="ECO:0007669"/>
    <property type="project" value="TreeGrafter"/>
</dbReference>
<reference evidence="3" key="1">
    <citation type="submission" date="2020-05" db="UniProtKB">
        <authorList>
            <consortium name="EnsemblMetazoa"/>
        </authorList>
    </citation>
    <scope>IDENTIFICATION</scope>
    <source>
        <strain evidence="3">TTRI</strain>
    </source>
</reference>
<feature type="compositionally biased region" description="Low complexity" evidence="1">
    <location>
        <begin position="323"/>
        <end position="350"/>
    </location>
</feature>
<dbReference type="GO" id="GO:0017154">
    <property type="term" value="F:semaphorin receptor activity"/>
    <property type="evidence" value="ECO:0007669"/>
    <property type="project" value="InterPro"/>
</dbReference>
<dbReference type="InterPro" id="IPR031148">
    <property type="entry name" value="Plexin"/>
</dbReference>